<evidence type="ECO:0000313" key="2">
    <source>
        <dbReference type="Proteomes" id="UP001604336"/>
    </source>
</evidence>
<accession>A0ABD1TVK9</accession>
<name>A0ABD1TVK9_9LAMI</name>
<keyword evidence="2" id="KW-1185">Reference proteome</keyword>
<reference evidence="2" key="1">
    <citation type="submission" date="2024-07" db="EMBL/GenBank/DDBJ databases">
        <title>Two chromosome-level genome assemblies of Korean endemic species Abeliophyllum distichum and Forsythia ovata (Oleaceae).</title>
        <authorList>
            <person name="Jang H."/>
        </authorList>
    </citation>
    <scope>NUCLEOTIDE SEQUENCE [LARGE SCALE GENOMIC DNA]</scope>
</reference>
<comment type="caution">
    <text evidence="1">The sequence shown here is derived from an EMBL/GenBank/DDBJ whole genome shotgun (WGS) entry which is preliminary data.</text>
</comment>
<protein>
    <submittedName>
        <fullName evidence="1">Uncharacterized protein</fullName>
    </submittedName>
</protein>
<dbReference type="EMBL" id="JBFOLK010000004">
    <property type="protein sequence ID" value="KAL2516767.1"/>
    <property type="molecule type" value="Genomic_DNA"/>
</dbReference>
<evidence type="ECO:0000313" key="1">
    <source>
        <dbReference type="EMBL" id="KAL2516767.1"/>
    </source>
</evidence>
<organism evidence="1 2">
    <name type="scientific">Abeliophyllum distichum</name>
    <dbReference type="NCBI Taxonomy" id="126358"/>
    <lineage>
        <taxon>Eukaryota</taxon>
        <taxon>Viridiplantae</taxon>
        <taxon>Streptophyta</taxon>
        <taxon>Embryophyta</taxon>
        <taxon>Tracheophyta</taxon>
        <taxon>Spermatophyta</taxon>
        <taxon>Magnoliopsida</taxon>
        <taxon>eudicotyledons</taxon>
        <taxon>Gunneridae</taxon>
        <taxon>Pentapetalae</taxon>
        <taxon>asterids</taxon>
        <taxon>lamiids</taxon>
        <taxon>Lamiales</taxon>
        <taxon>Oleaceae</taxon>
        <taxon>Forsythieae</taxon>
        <taxon>Abeliophyllum</taxon>
    </lineage>
</organism>
<dbReference type="AlphaFoldDB" id="A0ABD1TVK9"/>
<sequence>MKRRGRRRQRRAVAFSVISEYCKGNSLSGRVSVGAENLLDFISEDVSFATDQNRTSFVRVGNTDYGNYDSGPRGQLRAYFRHLKRGLKYSLEFENSSGGAGYRGLRLGTRMRPKVTVIVLLCPEGYANDTIVHDFGDVENRLSISWHPYSSSKCWLQRLSLKCISLAPRALWHYVVESYRRCEVE</sequence>
<proteinExistence type="predicted"/>
<dbReference type="Proteomes" id="UP001604336">
    <property type="component" value="Unassembled WGS sequence"/>
</dbReference>
<gene>
    <name evidence="1" type="ORF">Adt_13014</name>
</gene>